<name>A0A5C5UJJ9_9CORY</name>
<evidence type="ECO:0008006" key="3">
    <source>
        <dbReference type="Google" id="ProtNLM"/>
    </source>
</evidence>
<protein>
    <recommendedName>
        <fullName evidence="3">Copper chaperone PCu(A)C</fullName>
    </recommendedName>
</protein>
<dbReference type="Proteomes" id="UP000320791">
    <property type="component" value="Unassembled WGS sequence"/>
</dbReference>
<accession>A0A5C5UJJ9</accession>
<evidence type="ECO:0000313" key="1">
    <source>
        <dbReference type="EMBL" id="TWT25535.1"/>
    </source>
</evidence>
<organism evidence="1 2">
    <name type="scientific">Corynebacterium canis</name>
    <dbReference type="NCBI Taxonomy" id="679663"/>
    <lineage>
        <taxon>Bacteria</taxon>
        <taxon>Bacillati</taxon>
        <taxon>Actinomycetota</taxon>
        <taxon>Actinomycetes</taxon>
        <taxon>Mycobacteriales</taxon>
        <taxon>Corynebacteriaceae</taxon>
        <taxon>Corynebacterium</taxon>
    </lineage>
</organism>
<comment type="caution">
    <text evidence="1">The sequence shown here is derived from an EMBL/GenBank/DDBJ whole genome shotgun (WGS) entry which is preliminary data.</text>
</comment>
<proteinExistence type="predicted"/>
<dbReference type="EMBL" id="VOHM01000012">
    <property type="protein sequence ID" value="TWT25535.1"/>
    <property type="molecule type" value="Genomic_DNA"/>
</dbReference>
<dbReference type="AlphaFoldDB" id="A0A5C5UJJ9"/>
<keyword evidence="2" id="KW-1185">Reference proteome</keyword>
<sequence>MTPFPCWSDKEVKTLRIAIAGIAALATLTACGAGQISQTADQVAAVDGVPAQTSDGNVLVRDVTIVVNDDSSAAVKFTAINDDTKMTSHSLKKVTVDGKEVTLSDTPSMERNCSIVADAAEYTDMLTEADGVCITHISTEVKNPGFAIGGHKEVEFTFDNGSIKVDAPIAGNLHEAGMNDRVVSDKMEDHKDQKH</sequence>
<evidence type="ECO:0000313" key="2">
    <source>
        <dbReference type="Proteomes" id="UP000320791"/>
    </source>
</evidence>
<reference evidence="1 2" key="1">
    <citation type="submission" date="2019-08" db="EMBL/GenBank/DDBJ databases">
        <authorList>
            <person name="Lei W."/>
        </authorList>
    </citation>
    <scope>NUCLEOTIDE SEQUENCE [LARGE SCALE GENOMIC DNA]</scope>
    <source>
        <strain evidence="1 2">CCUG 58627</strain>
    </source>
</reference>
<dbReference type="OrthoDB" id="4420872at2"/>
<gene>
    <name evidence="1" type="ORF">FRX94_06920</name>
</gene>